<dbReference type="EMBL" id="FNIE01000002">
    <property type="protein sequence ID" value="SDN01552.1"/>
    <property type="molecule type" value="Genomic_DNA"/>
</dbReference>
<dbReference type="PROSITE" id="PS51764">
    <property type="entry name" value="GH26"/>
    <property type="match status" value="1"/>
</dbReference>
<keyword evidence="1 3" id="KW-0378">Hydrolase</keyword>
<dbReference type="SUPFAM" id="SSF51445">
    <property type="entry name" value="(Trans)glycosidases"/>
    <property type="match status" value="1"/>
</dbReference>
<accession>A0A1G9XXJ6</accession>
<evidence type="ECO:0000256" key="3">
    <source>
        <dbReference type="PROSITE-ProRule" id="PRU01100"/>
    </source>
</evidence>
<protein>
    <submittedName>
        <fullName evidence="7">Glycosyl hydrolase family 26</fullName>
    </submittedName>
</protein>
<feature type="region of interest" description="Disordered" evidence="4">
    <location>
        <begin position="31"/>
        <end position="53"/>
    </location>
</feature>
<feature type="active site" description="Proton donor" evidence="3">
    <location>
        <position position="181"/>
    </location>
</feature>
<dbReference type="Proteomes" id="UP000199341">
    <property type="component" value="Unassembled WGS sequence"/>
</dbReference>
<organism evidence="7 8">
    <name type="scientific">Actinacidiphila guanduensis</name>
    <dbReference type="NCBI Taxonomy" id="310781"/>
    <lineage>
        <taxon>Bacteria</taxon>
        <taxon>Bacillati</taxon>
        <taxon>Actinomycetota</taxon>
        <taxon>Actinomycetes</taxon>
        <taxon>Kitasatosporales</taxon>
        <taxon>Streptomycetaceae</taxon>
        <taxon>Actinacidiphila</taxon>
    </lineage>
</organism>
<evidence type="ECO:0000256" key="1">
    <source>
        <dbReference type="ARBA" id="ARBA00022801"/>
    </source>
</evidence>
<dbReference type="STRING" id="310781.SAMN05216259_102324"/>
<feature type="chain" id="PRO_5011467117" evidence="5">
    <location>
        <begin position="30"/>
        <end position="478"/>
    </location>
</feature>
<dbReference type="RefSeq" id="WP_107408838.1">
    <property type="nucleotide sequence ID" value="NZ_FNIE01000002.1"/>
</dbReference>
<proteinExistence type="inferred from homology"/>
<feature type="compositionally biased region" description="Low complexity" evidence="4">
    <location>
        <begin position="442"/>
        <end position="462"/>
    </location>
</feature>
<gene>
    <name evidence="7" type="ORF">SAMN05216259_102324</name>
</gene>
<evidence type="ECO:0000313" key="7">
    <source>
        <dbReference type="EMBL" id="SDN01552.1"/>
    </source>
</evidence>
<feature type="signal peptide" evidence="5">
    <location>
        <begin position="1"/>
        <end position="29"/>
    </location>
</feature>
<feature type="active site" description="Nucleophile" evidence="3">
    <location>
        <position position="286"/>
    </location>
</feature>
<feature type="compositionally biased region" description="Low complexity" evidence="4">
    <location>
        <begin position="397"/>
        <end position="424"/>
    </location>
</feature>
<feature type="domain" description="GH26" evidence="6">
    <location>
        <begin position="41"/>
        <end position="339"/>
    </location>
</feature>
<feature type="region of interest" description="Disordered" evidence="4">
    <location>
        <begin position="391"/>
        <end position="478"/>
    </location>
</feature>
<evidence type="ECO:0000256" key="5">
    <source>
        <dbReference type="SAM" id="SignalP"/>
    </source>
</evidence>
<reference evidence="7 8" key="1">
    <citation type="submission" date="2016-10" db="EMBL/GenBank/DDBJ databases">
        <authorList>
            <person name="de Groot N.N."/>
        </authorList>
    </citation>
    <scope>NUCLEOTIDE SEQUENCE [LARGE SCALE GENOMIC DNA]</scope>
    <source>
        <strain evidence="7 8">CGMCC 4.2022</strain>
    </source>
</reference>
<dbReference type="InterPro" id="IPR017853">
    <property type="entry name" value="GH"/>
</dbReference>
<evidence type="ECO:0000313" key="8">
    <source>
        <dbReference type="Proteomes" id="UP000199341"/>
    </source>
</evidence>
<dbReference type="Gene3D" id="3.20.20.80">
    <property type="entry name" value="Glycosidases"/>
    <property type="match status" value="1"/>
</dbReference>
<evidence type="ECO:0000256" key="2">
    <source>
        <dbReference type="ARBA" id="ARBA00023295"/>
    </source>
</evidence>
<evidence type="ECO:0000259" key="6">
    <source>
        <dbReference type="PROSITE" id="PS51764"/>
    </source>
</evidence>
<keyword evidence="8" id="KW-1185">Reference proteome</keyword>
<keyword evidence="5" id="KW-0732">Signal</keyword>
<dbReference type="OrthoDB" id="3684589at2"/>
<sequence length="478" mass="51116">MADRHQWWTRAAAAGAVAALLLSWATATALGDDSSSGGARPQAAPTASAAPAADATGLPPFGAFTDSGAQGVANLAGLQRWLGGTPVRVGHTYLPGDTWQDIEGDDDLLTPWADWTKAEPGRMFVLNVPMQQDNEAHLSDGEVAQLIRQGADGEDDAHFTRLAQRLVRLGLQNAVVVLGWEMNGTTYSHRCGPDPDGWKIYWNRIVAAMRAVPGQHFRFDFAPNRGQDAIAWTQCYPGDSSVDVIGMDSYDQPAGESFYQQVTEPYGLQEQVDFAAEHKKAISYPEWGLFRNGDDPDYMSLMLTWIITHHPLYQTLTDYCPHGVWTCDQNPESSKVYRALLYAQQTAAAFAAPPARTPSPAPTDGTCTPMRLTAQMRKEYASGEVCVHLTPKQRPGQSDAQPATPTPQTEQPSPDEPSPQSAPQTPEEPTVPAPEGTAAPQDGSSAEGDASAGESSGAATGEGPEETDTAQAPASPTS</sequence>
<comment type="similarity">
    <text evidence="3">Belongs to the glycosyl hydrolase 26 family.</text>
</comment>
<dbReference type="GO" id="GO:0004553">
    <property type="term" value="F:hydrolase activity, hydrolyzing O-glycosyl compounds"/>
    <property type="evidence" value="ECO:0007669"/>
    <property type="project" value="InterPro"/>
</dbReference>
<evidence type="ECO:0000256" key="4">
    <source>
        <dbReference type="SAM" id="MobiDB-lite"/>
    </source>
</evidence>
<dbReference type="AlphaFoldDB" id="A0A1G9XXJ6"/>
<dbReference type="Pfam" id="PF02156">
    <property type="entry name" value="Glyco_hydro_26"/>
    <property type="match status" value="1"/>
</dbReference>
<keyword evidence="2 3" id="KW-0326">Glycosidase</keyword>
<dbReference type="InterPro" id="IPR022790">
    <property type="entry name" value="GH26_dom"/>
</dbReference>
<feature type="compositionally biased region" description="Low complexity" evidence="4">
    <location>
        <begin position="39"/>
        <end position="53"/>
    </location>
</feature>
<name>A0A1G9XXJ6_9ACTN</name>